<evidence type="ECO:0000313" key="11">
    <source>
        <dbReference type="EMBL" id="KAH1109058.1"/>
    </source>
</evidence>
<evidence type="ECO:0000313" key="12">
    <source>
        <dbReference type="Proteomes" id="UP000828251"/>
    </source>
</evidence>
<keyword evidence="6" id="KW-0963">Cytoplasm</keyword>
<dbReference type="GO" id="GO:0033588">
    <property type="term" value="C:elongator holoenzyme complex"/>
    <property type="evidence" value="ECO:0007669"/>
    <property type="project" value="InterPro"/>
</dbReference>
<dbReference type="GO" id="GO:0002098">
    <property type="term" value="P:tRNA wobble uridine modification"/>
    <property type="evidence" value="ECO:0007669"/>
    <property type="project" value="InterPro"/>
</dbReference>
<keyword evidence="8" id="KW-0539">Nucleus</keyword>
<dbReference type="InterPro" id="IPR019519">
    <property type="entry name" value="Elp5"/>
</dbReference>
<comment type="similarity">
    <text evidence="4">Belongs to the ELP5 family.</text>
</comment>
<evidence type="ECO:0000256" key="7">
    <source>
        <dbReference type="ARBA" id="ARBA00022694"/>
    </source>
</evidence>
<dbReference type="AlphaFoldDB" id="A0A9D3ZKG9"/>
<proteinExistence type="inferred from homology"/>
<evidence type="ECO:0000256" key="5">
    <source>
        <dbReference type="ARBA" id="ARBA00020264"/>
    </source>
</evidence>
<name>A0A9D3ZKG9_9ROSI</name>
<dbReference type="GO" id="GO:0000049">
    <property type="term" value="F:tRNA binding"/>
    <property type="evidence" value="ECO:0007669"/>
    <property type="project" value="TreeGrafter"/>
</dbReference>
<sequence length="113" mass="13097">MGGISDTCNEFFWVLSQWYLLMFAYQISSIFWLLHSDLHEAGVTAVLEYLSSMVASLEPSHQLANGQGGHLKNFSLIKHNSKKGKLHVRFKRRNGRQRKFTLTVRHQLYIFAI</sequence>
<evidence type="ECO:0000256" key="8">
    <source>
        <dbReference type="ARBA" id="ARBA00023242"/>
    </source>
</evidence>
<reference evidence="10" key="1">
    <citation type="journal article" date="2021" name="Plant Biotechnol. J.">
        <title>Multi-omics assisted identification of the key and species-specific regulatory components of drought-tolerant mechanisms in Gossypium stocksii.</title>
        <authorList>
            <person name="Yu D."/>
            <person name="Ke L."/>
            <person name="Zhang D."/>
            <person name="Wu Y."/>
            <person name="Sun Y."/>
            <person name="Mei J."/>
            <person name="Sun J."/>
            <person name="Sun Y."/>
        </authorList>
    </citation>
    <scope>NUCLEOTIDE SEQUENCE</scope>
    <source>
        <tissue evidence="10">Leaf</tissue>
    </source>
</reference>
<organism evidence="10 12">
    <name type="scientific">Gossypium stocksii</name>
    <dbReference type="NCBI Taxonomy" id="47602"/>
    <lineage>
        <taxon>Eukaryota</taxon>
        <taxon>Viridiplantae</taxon>
        <taxon>Streptophyta</taxon>
        <taxon>Embryophyta</taxon>
        <taxon>Tracheophyta</taxon>
        <taxon>Spermatophyta</taxon>
        <taxon>Magnoliopsida</taxon>
        <taxon>eudicotyledons</taxon>
        <taxon>Gunneridae</taxon>
        <taxon>Pentapetalae</taxon>
        <taxon>rosids</taxon>
        <taxon>malvids</taxon>
        <taxon>Malvales</taxon>
        <taxon>Malvaceae</taxon>
        <taxon>Malvoideae</taxon>
        <taxon>Gossypium</taxon>
    </lineage>
</organism>
<feature type="transmembrane region" description="Helical" evidence="9">
    <location>
        <begin position="12"/>
        <end position="34"/>
    </location>
</feature>
<evidence type="ECO:0000256" key="2">
    <source>
        <dbReference type="ARBA" id="ARBA00004496"/>
    </source>
</evidence>
<comment type="subcellular location">
    <subcellularLocation>
        <location evidence="2">Cytoplasm</location>
    </subcellularLocation>
    <subcellularLocation>
        <location evidence="1">Nucleus</location>
    </subcellularLocation>
</comment>
<accession>A0A9D3ZKG9</accession>
<evidence type="ECO:0000256" key="1">
    <source>
        <dbReference type="ARBA" id="ARBA00004123"/>
    </source>
</evidence>
<dbReference type="GO" id="GO:0005829">
    <property type="term" value="C:cytosol"/>
    <property type="evidence" value="ECO:0007669"/>
    <property type="project" value="TreeGrafter"/>
</dbReference>
<evidence type="ECO:0000313" key="10">
    <source>
        <dbReference type="EMBL" id="KAH1040751.1"/>
    </source>
</evidence>
<evidence type="ECO:0000256" key="3">
    <source>
        <dbReference type="ARBA" id="ARBA00005043"/>
    </source>
</evidence>
<keyword evidence="9" id="KW-0812">Transmembrane</keyword>
<keyword evidence="9" id="KW-1133">Transmembrane helix</keyword>
<protein>
    <recommendedName>
        <fullName evidence="5">Elongator complex protein 5</fullName>
    </recommendedName>
</protein>
<evidence type="ECO:0000256" key="4">
    <source>
        <dbReference type="ARBA" id="ARBA00009567"/>
    </source>
</evidence>
<dbReference type="OrthoDB" id="1009948at2759"/>
<comment type="pathway">
    <text evidence="3">tRNA modification; 5-methoxycarbonylmethyl-2-thiouridine-tRNA biosynthesis.</text>
</comment>
<gene>
    <name evidence="11" type="ORF">J1N35_012826</name>
    <name evidence="10" type="ORF">J1N35_042494</name>
</gene>
<comment type="caution">
    <text evidence="10">The sequence shown here is derived from an EMBL/GenBank/DDBJ whole genome shotgun (WGS) entry which is preliminary data.</text>
</comment>
<keyword evidence="9" id="KW-0472">Membrane</keyword>
<keyword evidence="7" id="KW-0819">tRNA processing</keyword>
<dbReference type="EMBL" id="JAIQCV010000004">
    <property type="protein sequence ID" value="KAH1109058.1"/>
    <property type="molecule type" value="Genomic_DNA"/>
</dbReference>
<dbReference type="Proteomes" id="UP000828251">
    <property type="component" value="Unassembled WGS sequence"/>
</dbReference>
<evidence type="ECO:0000256" key="9">
    <source>
        <dbReference type="SAM" id="Phobius"/>
    </source>
</evidence>
<keyword evidence="12" id="KW-1185">Reference proteome</keyword>
<dbReference type="PANTHER" id="PTHR15641">
    <property type="entry name" value="ELONGATOR COMPLEX PROTEIN 5"/>
    <property type="match status" value="1"/>
</dbReference>
<dbReference type="EMBL" id="JAIQCV010000012">
    <property type="protein sequence ID" value="KAH1040751.1"/>
    <property type="molecule type" value="Genomic_DNA"/>
</dbReference>
<dbReference type="PANTHER" id="PTHR15641:SF1">
    <property type="entry name" value="ELONGATOR COMPLEX PROTEIN 5"/>
    <property type="match status" value="1"/>
</dbReference>
<evidence type="ECO:0000256" key="6">
    <source>
        <dbReference type="ARBA" id="ARBA00022490"/>
    </source>
</evidence>
<dbReference type="GO" id="GO:0005634">
    <property type="term" value="C:nucleus"/>
    <property type="evidence" value="ECO:0007669"/>
    <property type="project" value="UniProtKB-SubCell"/>
</dbReference>